<dbReference type="Proteomes" id="UP001153076">
    <property type="component" value="Unassembled WGS sequence"/>
</dbReference>
<protein>
    <recommendedName>
        <fullName evidence="2">Spen paralogue and orthologue SPOC C-terminal domain-containing protein</fullName>
    </recommendedName>
</protein>
<keyword evidence="4" id="KW-1185">Reference proteome</keyword>
<evidence type="ECO:0000313" key="4">
    <source>
        <dbReference type="Proteomes" id="UP001153076"/>
    </source>
</evidence>
<dbReference type="InterPro" id="IPR012921">
    <property type="entry name" value="SPOC_C"/>
</dbReference>
<name>A0A9Q1KXF5_9CARY</name>
<feature type="compositionally biased region" description="Basic and acidic residues" evidence="1">
    <location>
        <begin position="140"/>
        <end position="149"/>
    </location>
</feature>
<dbReference type="GO" id="GO:0006351">
    <property type="term" value="P:DNA-templated transcription"/>
    <property type="evidence" value="ECO:0007669"/>
    <property type="project" value="TreeGrafter"/>
</dbReference>
<dbReference type="EMBL" id="JAKOGI010000013">
    <property type="protein sequence ID" value="KAJ8450669.1"/>
    <property type="molecule type" value="Genomic_DNA"/>
</dbReference>
<dbReference type="AlphaFoldDB" id="A0A9Q1KXF5"/>
<feature type="compositionally biased region" description="Basic and acidic residues" evidence="1">
    <location>
        <begin position="63"/>
        <end position="72"/>
    </location>
</feature>
<feature type="compositionally biased region" description="Basic and acidic residues" evidence="1">
    <location>
        <begin position="94"/>
        <end position="131"/>
    </location>
</feature>
<gene>
    <name evidence="3" type="ORF">Cgig2_021141</name>
</gene>
<feature type="compositionally biased region" description="Basic and acidic residues" evidence="1">
    <location>
        <begin position="7"/>
        <end position="16"/>
    </location>
</feature>
<feature type="compositionally biased region" description="Basic and acidic residues" evidence="1">
    <location>
        <begin position="27"/>
        <end position="43"/>
    </location>
</feature>
<accession>A0A9Q1KXF5</accession>
<evidence type="ECO:0000313" key="3">
    <source>
        <dbReference type="EMBL" id="KAJ8450669.1"/>
    </source>
</evidence>
<reference evidence="3" key="1">
    <citation type="submission" date="2022-04" db="EMBL/GenBank/DDBJ databases">
        <title>Carnegiea gigantea Genome sequencing and assembly v2.</title>
        <authorList>
            <person name="Copetti D."/>
            <person name="Sanderson M.J."/>
            <person name="Burquez A."/>
            <person name="Wojciechowski M.F."/>
        </authorList>
    </citation>
    <scope>NUCLEOTIDE SEQUENCE</scope>
    <source>
        <strain evidence="3">SGP5-SGP5p</strain>
        <tissue evidence="3">Aerial part</tissue>
    </source>
</reference>
<evidence type="ECO:0000256" key="1">
    <source>
        <dbReference type="SAM" id="MobiDB-lite"/>
    </source>
</evidence>
<sequence>MQRARRFRGEQYDRDMVTNLPTSNRDALGEPSRKRKSSYDHQRSMASTTRGYGFPRRSGPKSYTDDLRDKELQSSIPASPRRESSHFRGYPCDSPHRESSHFRDHPCASPRRESSHFRDYPSASPRRESSHFRSCPRRTPSRDRKNYAESCHFNKRDHYETKSEHTEYSSFRGQLQSPYRKDLSSLSVGHTHKTSKWPASITEDSNQFGYREANEQKTNDMNVSQFQKLRNCAPEKPDQMEVLATSSHDQSSENMGKSQNFHQVNKTGAFVVNIHESDCQTYRTSRWSSLMTEAVSHFGSRESNAHIAREENACNYQEFHNSGLQKAEQVNVMASHSCDIRFKNPRESQGMQQSFLKPQAPAVGFDQKSWQTHKASEWPPEMAEDFDQPPNREADYHFGSHEPNACVAREDNSSNYDGFWNSGLQRAEQVNVMASNSCDVGFKNLRESQSMQQSFLKPQAPAVGFDEKGQHTHKASEWPPAMAEHFDQQSNREQHASRFQEFQNFGPQNLAQMKAVGSSSHEQASVNSLKQNFVNPRGFGSDFDVKCSDQEVRKSESSSNVKRIGEAFTFTGFDNDKMFGDSAGSSECDLQHETSRLLQNAIRLLSAASGIVSAENSGGEVQCQDNVKIMKLLLDSGIQNLKHSLVETTISKKIEASPNLDTFGPNGEKDSVTLDDQCKLENKASAFTEKLWDGILQLSASVSVSAAAFFKSGEKMQDFSWSGSVEVKGKVRLEAFEKYVQDLPRSRSRGLMVRQVDHHALCYFSCCATFKLEALSACCL</sequence>
<proteinExistence type="predicted"/>
<dbReference type="PANTHER" id="PTHR11477">
    <property type="entry name" value="TRANSCRIPTION FACTOR S-II ZINC FINGER DOMAIN-CONTAINING PROTEIN"/>
    <property type="match status" value="1"/>
</dbReference>
<evidence type="ECO:0000259" key="2">
    <source>
        <dbReference type="Pfam" id="PF07744"/>
    </source>
</evidence>
<dbReference type="PANTHER" id="PTHR11477:SF37">
    <property type="entry name" value="SPEN PARALOGUE AND ORTHOLOGUE SPOC C-TERMINAL DOMAIN-CONTAINING PROTEIN"/>
    <property type="match status" value="1"/>
</dbReference>
<feature type="region of interest" description="Disordered" evidence="1">
    <location>
        <begin position="1"/>
        <end position="149"/>
    </location>
</feature>
<comment type="caution">
    <text evidence="3">The sequence shown here is derived from an EMBL/GenBank/DDBJ whole genome shotgun (WGS) entry which is preliminary data.</text>
</comment>
<organism evidence="3 4">
    <name type="scientific">Carnegiea gigantea</name>
    <dbReference type="NCBI Taxonomy" id="171969"/>
    <lineage>
        <taxon>Eukaryota</taxon>
        <taxon>Viridiplantae</taxon>
        <taxon>Streptophyta</taxon>
        <taxon>Embryophyta</taxon>
        <taxon>Tracheophyta</taxon>
        <taxon>Spermatophyta</taxon>
        <taxon>Magnoliopsida</taxon>
        <taxon>eudicotyledons</taxon>
        <taxon>Gunneridae</taxon>
        <taxon>Pentapetalae</taxon>
        <taxon>Caryophyllales</taxon>
        <taxon>Cactineae</taxon>
        <taxon>Cactaceae</taxon>
        <taxon>Cactoideae</taxon>
        <taxon>Echinocereeae</taxon>
        <taxon>Carnegiea</taxon>
    </lineage>
</organism>
<dbReference type="OrthoDB" id="1726968at2759"/>
<dbReference type="Pfam" id="PF07744">
    <property type="entry name" value="SPOC"/>
    <property type="match status" value="1"/>
</dbReference>
<feature type="domain" description="Spen paralogue and orthologue SPOC C-terminal" evidence="2">
    <location>
        <begin position="688"/>
        <end position="753"/>
    </location>
</feature>
<dbReference type="GO" id="GO:0005634">
    <property type="term" value="C:nucleus"/>
    <property type="evidence" value="ECO:0007669"/>
    <property type="project" value="TreeGrafter"/>
</dbReference>